<dbReference type="SMART" id="SM00146">
    <property type="entry name" value="PI3Kc"/>
    <property type="match status" value="1"/>
</dbReference>
<dbReference type="SUPFAM" id="SSF56112">
    <property type="entry name" value="Protein kinase-like (PK-like)"/>
    <property type="match status" value="1"/>
</dbReference>
<reference evidence="12" key="1">
    <citation type="submission" date="2021-02" db="EMBL/GenBank/DDBJ databases">
        <authorList>
            <person name="Nowell W R."/>
        </authorList>
    </citation>
    <scope>NUCLEOTIDE SEQUENCE</scope>
</reference>
<keyword evidence="6" id="KW-0227">DNA damage</keyword>
<dbReference type="GO" id="GO:0004677">
    <property type="term" value="F:DNA-dependent protein kinase activity"/>
    <property type="evidence" value="ECO:0007669"/>
    <property type="project" value="InterPro"/>
</dbReference>
<dbReference type="Pfam" id="PF02259">
    <property type="entry name" value="FAT"/>
    <property type="match status" value="1"/>
</dbReference>
<comment type="similarity">
    <text evidence="2">Belongs to the PI3/PI4-kinase family.</text>
</comment>
<evidence type="ECO:0000256" key="8">
    <source>
        <dbReference type="SAM" id="Coils"/>
    </source>
</evidence>
<feature type="domain" description="PI3K/PI4K catalytic" evidence="9">
    <location>
        <begin position="3305"/>
        <end position="3647"/>
    </location>
</feature>
<gene>
    <name evidence="12" type="ORF">KQP761_LOCUS8202</name>
</gene>
<organism evidence="12 13">
    <name type="scientific">Rotaria magnacalcarata</name>
    <dbReference type="NCBI Taxonomy" id="392030"/>
    <lineage>
        <taxon>Eukaryota</taxon>
        <taxon>Metazoa</taxon>
        <taxon>Spiralia</taxon>
        <taxon>Gnathifera</taxon>
        <taxon>Rotifera</taxon>
        <taxon>Eurotatoria</taxon>
        <taxon>Bdelloidea</taxon>
        <taxon>Philodinida</taxon>
        <taxon>Philodinidae</taxon>
        <taxon>Rotaria</taxon>
    </lineage>
</organism>
<comment type="caution">
    <text evidence="12">The sequence shown here is derived from an EMBL/GenBank/DDBJ whole genome shotgun (WGS) entry which is preliminary data.</text>
</comment>
<dbReference type="GO" id="GO:0006303">
    <property type="term" value="P:double-strand break repair via nonhomologous end joining"/>
    <property type="evidence" value="ECO:0007669"/>
    <property type="project" value="InterPro"/>
</dbReference>
<protein>
    <recommendedName>
        <fullName evidence="3">DNA-dependent protein kinase catalytic subunit</fullName>
    </recommendedName>
</protein>
<dbReference type="InterPro" id="IPR011009">
    <property type="entry name" value="Kinase-like_dom_sf"/>
</dbReference>
<dbReference type="CDD" id="cd05172">
    <property type="entry name" value="PIKKc_DNA-PK"/>
    <property type="match status" value="1"/>
</dbReference>
<dbReference type="Pfam" id="PF08163">
    <property type="entry name" value="DNAPKcs_CC3"/>
    <property type="match status" value="2"/>
</dbReference>
<dbReference type="Pfam" id="PF20502">
    <property type="entry name" value="DNAPKcs_CC1-2"/>
    <property type="match status" value="1"/>
</dbReference>
<dbReference type="InterPro" id="IPR045581">
    <property type="entry name" value="DNAPKcs_CC5"/>
</dbReference>
<keyword evidence="7" id="KW-0539">Nucleus</keyword>
<feature type="domain" description="FAT" evidence="10">
    <location>
        <begin position="2401"/>
        <end position="3085"/>
    </location>
</feature>
<dbReference type="GO" id="GO:0005730">
    <property type="term" value="C:nucleolus"/>
    <property type="evidence" value="ECO:0007669"/>
    <property type="project" value="UniProtKB-SubCell"/>
</dbReference>
<evidence type="ECO:0000256" key="7">
    <source>
        <dbReference type="ARBA" id="ARBA00023242"/>
    </source>
</evidence>
<keyword evidence="4" id="KW-0418">Kinase</keyword>
<keyword evidence="5" id="KW-0597">Phosphoprotein</keyword>
<evidence type="ECO:0000256" key="5">
    <source>
        <dbReference type="ARBA" id="ARBA00022553"/>
    </source>
</evidence>
<dbReference type="GO" id="GO:0000723">
    <property type="term" value="P:telomere maintenance"/>
    <property type="evidence" value="ECO:0007669"/>
    <property type="project" value="TreeGrafter"/>
</dbReference>
<dbReference type="InterPro" id="IPR012582">
    <property type="entry name" value="DNAPKcs_CC3"/>
</dbReference>
<dbReference type="InterPro" id="IPR000403">
    <property type="entry name" value="PI3/4_kinase_cat_dom"/>
</dbReference>
<evidence type="ECO:0000256" key="1">
    <source>
        <dbReference type="ARBA" id="ARBA00004604"/>
    </source>
</evidence>
<dbReference type="Pfam" id="PF20500">
    <property type="entry name" value="DNA-PKcs_N"/>
    <property type="match status" value="2"/>
</dbReference>
<dbReference type="SMART" id="SM01343">
    <property type="entry name" value="FATC"/>
    <property type="match status" value="1"/>
</dbReference>
<evidence type="ECO:0000313" key="13">
    <source>
        <dbReference type="Proteomes" id="UP000663834"/>
    </source>
</evidence>
<dbReference type="InterPro" id="IPR003152">
    <property type="entry name" value="FATC_dom"/>
</dbReference>
<dbReference type="InterPro" id="IPR037706">
    <property type="entry name" value="DNA-PK_dom"/>
</dbReference>
<name>A0A815IUI2_9BILA</name>
<dbReference type="InterPro" id="IPR046803">
    <property type="entry name" value="DNAPKcs_CC1-2"/>
</dbReference>
<dbReference type="PANTHER" id="PTHR11139">
    <property type="entry name" value="ATAXIA TELANGIECTASIA MUTATED ATM -RELATED"/>
    <property type="match status" value="1"/>
</dbReference>
<keyword evidence="4" id="KW-0808">Transferase</keyword>
<dbReference type="PANTHER" id="PTHR11139:SF68">
    <property type="entry name" value="DNA-DEPENDENT PROTEIN KINASE CATALYTIC SUBUNIT"/>
    <property type="match status" value="1"/>
</dbReference>
<comment type="subcellular location">
    <subcellularLocation>
        <location evidence="1">Nucleus</location>
        <location evidence="1">Nucleolus</location>
    </subcellularLocation>
</comment>
<evidence type="ECO:0000313" key="12">
    <source>
        <dbReference type="EMBL" id="CAF1370622.1"/>
    </source>
</evidence>
<dbReference type="InterPro" id="IPR036940">
    <property type="entry name" value="PI3/4_kinase_cat_sf"/>
</dbReference>
<dbReference type="PROSITE" id="PS51189">
    <property type="entry name" value="FAT"/>
    <property type="match status" value="1"/>
</dbReference>
<dbReference type="EMBL" id="CAJNOW010003084">
    <property type="protein sequence ID" value="CAF1370622.1"/>
    <property type="molecule type" value="Genomic_DNA"/>
</dbReference>
<dbReference type="Pfam" id="PF19704">
    <property type="entry name" value="DNAPKcs_CC5"/>
    <property type="match status" value="1"/>
</dbReference>
<evidence type="ECO:0000259" key="9">
    <source>
        <dbReference type="PROSITE" id="PS50290"/>
    </source>
</evidence>
<dbReference type="GO" id="GO:0008630">
    <property type="term" value="P:intrinsic apoptotic signaling pathway in response to DNA damage"/>
    <property type="evidence" value="ECO:0007669"/>
    <property type="project" value="TreeGrafter"/>
</dbReference>
<evidence type="ECO:0000259" key="10">
    <source>
        <dbReference type="PROSITE" id="PS51189"/>
    </source>
</evidence>
<dbReference type="SUPFAM" id="SSF48371">
    <property type="entry name" value="ARM repeat"/>
    <property type="match status" value="3"/>
</dbReference>
<dbReference type="PROSITE" id="PS51190">
    <property type="entry name" value="FATC"/>
    <property type="match status" value="1"/>
</dbReference>
<dbReference type="Pfam" id="PF00454">
    <property type="entry name" value="PI3_PI4_kinase"/>
    <property type="match status" value="1"/>
</dbReference>
<dbReference type="InterPro" id="IPR046804">
    <property type="entry name" value="DNA-PKcs_N"/>
</dbReference>
<dbReference type="OrthoDB" id="431717at2759"/>
<keyword evidence="8" id="KW-0175">Coiled coil</keyword>
<evidence type="ECO:0000256" key="2">
    <source>
        <dbReference type="ARBA" id="ARBA00011031"/>
    </source>
</evidence>
<evidence type="ECO:0000256" key="3">
    <source>
        <dbReference type="ARBA" id="ARBA00018077"/>
    </source>
</evidence>
<dbReference type="InterPro" id="IPR003151">
    <property type="entry name" value="PIK-rel_kinase_FAT"/>
</dbReference>
<sequence>MTDNASASNFDTYIADLHENLDRLRDMSDVDEQSSAIVADLAQAYSEHPSPMQTAMCLSSLFCGQKNILTFLRRSCSKTELKKTKVEILQFLKFFVETAATKILPHAVELKTVLLTIFNVDTASDVRAAIFPVLSQLMELSVSCPDMHNEVDKMATTFLDQIGLSSSKATATIKGLCLAFLGLLCKFFPEHMRKYADPLLLSQYLKYLHEQLVKDVKFEMLIAAGAIEGLINYLVNFTPSSTPVTAPPPMIRGKTKEEDKRLNEERIRCESDLKRVYIYGARAIQTQDQTNLNRYALVKAGLELFAQHSTLFTEYLYDDYPEILRCIRAWNAHDNYDVKKIAQRSYDNFLLGVANALKETNVKTPEERRRAVQVFQYFIKEFRDKIDTPELEIRDLAMGIRGYGIFANACKLYGTEEDIKFMFVGLIQRCEQIAMPTVALSQAADIFDERFYGLPNLIDALSAIIIEMTNVRMDLLPEQSPELFLKWIFRFLYDIIATSTKYPLVSGVYRFATFVMNICLKLDYFKSNRATTGAEIEMMEIDINENEQIQAACGLVRRFAHEVLSRQKQYCDDLLVSSWSEASLTATVRWLLRQCGRIETESRRKCIELVCTFIPLLPGVRSIREYFDLKIKSDGNIYFIERFEGTASKEKKTRFKANLANQACLTDMNEQFSLPMIYQWLDTVIASLDCYTWVFSQGFLNPLILQENNKRSRLIESLSYFISKISMNTLHDIVTYFPSSNQSNVFTPNDVHQFDTAKCTVIVRLLNFITAIWTKYPQDTKRAIENSFYSNDLTKLILTCVFNPTQIGFDINNEEINKKLPERILSLLKSMTTHLPEQLLQPLRINAVEMTKSDGIYNLKNELEMNPVRWPLTFTITRGLRLLHDVRLLTKPSQPEQYAKELWTTMLAKMITHGEDFDRANIVLTIDNQRGLQALFDYIIYLGIKPNEVLPYFFRSNRIHSDSGMATVGTYLLTLFKHQITNWLGTTPHFIINNIGEIKTVDECRLIVSFLTTVLDLCSRDKDIRQQYGRQFVDGIYTCWPLFVLLYRSTNIDDKLLILTLLTKTFIIDSRLLIAHEQFDHVSQMYLSLLIDKQLNLTFKTRLLDLLPFFASLDTDEDLSEDRRKKWSDDLCRTLHTFTADCFPLKSTEFRKGTQEYHDYQGAIRKILSALELSSSFILFELLIWMLSCEQNHIFEDEILSSINRFIIKLNDHNKQMNLLDYIYSILFGQNPLFRLEHRLNALEKFILKMLTSVKKNTLIEFYKKYISLFVIEQLDIKIDLTSSTITSVLINKIATYRFIDYMYTILNKDDVFGVNSPIAKVFYEKVKQQEEARKTLNIEMPITAIKLGATMDGKELTKYVIARARGQFIDGKIIKSMDMTLINVPAMEKATKMNAIRSLAMSSFNCLISVLICTQTEAKLYKAFIFDSNASKDEYIFENIIDPDHKYTFPLELERYYRKDNRTLLNILCKKIRTSSNSDSQQRSSATPRYLPSQYLFGSSLTDELAVFDFTSAAVTQQQNDLNKSQSNSLAESSMKISLHKKSDDRPALIEGTDTDFGADFLELEMDELNLHPCMVPMVCLLKHMETNGITPVQSDMPPWMICLYKKFSDPSIPFNIRLFIMRLITHTHTVFKPYARYWLTPIIQMCNQVFEKSSDGLNTFLIDTIVILLSWNSVAIPSELDTMSVQRLLEYLFLNCTHTNSLVMKSNLDLIKKLIESWHQRIHTPTLIIYKLISDPDIKSKQNAIGLSLIGILLANKILPYNEMNDLTEDKFNETLLKNMKNSFRNIYAAAAEVVGMLLNVKKLKGQSNQRLLEQLSFILKWHSGQGLQDTYVTCIYSLQKHYPEIVDKTVMNKLMFGLKKLYGDFKMECLEALGANITEFESAYLELKAAGILDILIHKDFSIRCVALRLLHKLLPQLTHEQLFEIAQVLSVDGPNECQYWTLEISKWMYDYITQQITSEKSISSKPISEPFYHHVREQLLQFLSSKNEYIRVNCRNFWCDPKRLSISSHHRLIALVDQLYSIKTENEYLNYCTNFLLERTTHNPDYNRFIFENPLDKCIFQEFPLVCNWRQHHHTYMTPLFTLQSQSTNDPNKPNIMTVDPVHYMQTLTDNNNRMDQQDNSAAGMILQTQEISNRQQFMPTQMLDNNTNYNWLKQTNTFDTSNTYALPTLSTQAKTTSLIVNVENTNRKSKINPSDKNDTNDDDIFRLKRRFLKDTGKLHGYFARKQTEKNQKEKQFLNEIKLKQENQVEKYRIYRIGELPDIQIRFSDIIIPLQALAQYDNHIARLLYSNLFTSILTSLEDKLSSGEYNELIETVQHRFNAMLSQSEIFYPSFVMSLLDITLSKPKHLKISSQYVSAAAIASHLEPMGILTLECFIRLNQANEQDDIAHESVKKKFKSDSDSSSQPYKRVDYWLELAKCYRSITNYDDVRGIFCQISSLKSLTLKAIEEESHSDFLSALNSYVTALEEYPLTDDVVNDQILELEHEFWTQSMLNCCNQLNNWSIMSKHIFIANTTFDTLWSNAYQLNYLMPYAIRSKLKLLISGTEQEQLEQEGLCQFFNNLSSTTNLTPTSDTETTFVKRSYIEKQYPFELATYFLYQKDFDRSKYYIHYAKEQFLLRWSQLSRLSEYGRKTTIQLIQPYHELDQFLVFIEHNLPLLKSLENRYLTNNKNDAETRDLFQERIHNSLLSQWKLPDVIRSSIQTWDDIVTNRALFLDILDELVGGPRMTFISRLKATEFDPILIDYKVQSSLDMAYCALRQRNFKLALSKLNDTRSRLDLCQNPLIKSIYWNEIYCDVHLKRHQIQSSVSTLSSLLSTLVAKELKKMETKINSLQIIDEQTASLTSTYIQLNSQFCRTVIDFLLAQPKTYFDYENDDRISSAKHRQLEMYLYGLDDHTTNIETTDVLIHELFNKSVHILKNNIEKQETDLQNLATNIRQAKENVLSRDYNELASLCDDYLRRYENNEDEDHLMDRLFSGDNSNTIADIIVKSVLSSMKYGSNEGVKRFSRLLQIIELYPNTMESIANHLQEIPCWMFFDCLYQITAYLDKPIGLKLYPLIDEIVKLYPQSIVYPFKLSYETLQHSTKDPTLKRNLDIIRHKLYRHTPLVNEFIQALNQLNPQQEYENWCKELYQLLTNDRNTRDLNKLKNHYKKFKETLFSDLITHDETNEQTAMTITSQDSVFNDGKDQRLLKPRLTSIRFQFKNTVEKDFDNLFGKHGELFSTVLLTDVKSVLTNLGTKLKSIAQDKTNINDYSTWFSLTFRQQHRLIGTPSLREIEMPGQYTSKKKPFVEHHIKIVGFDEKILVLQSLRLPKRLTIRGHDENDYPFLVKGGEDIRQDQRIEALFSIMNDLYDDDPNCNQSNSAHIAVRTYKVIPMSSKLGMIEWLNNTRPLKELIESSYTPAEQAIIAQGQHPRKLYQDYVTKVFQNAKPTAKSTSNTIMYAELFLSLTKAQVEDEFNKIQSVIPSDLLRRAYYKIANSHEGFYTLRRQFITSYAVLCTSHYILGIGDRHQSNFLIDTSSGQVIGIDFGSAFNAATIHLPVPELIPIRLTRQLIQLMSPIGTDGLFRATMIQTMNALRENSDLLLSTMDVFIKEPLMEWMEHALKASKQVTQSESPTVRSDDTYAKDRIKSARLKLNGINPSVILGSDLKLNNFLRPSALKDALRQMEKVVGGDQIRNKRAQILMQYESNRYHKLTVDEQIDCIIDQATDVDILGRSWAGLETFM</sequence>
<proteinExistence type="inferred from homology"/>
<dbReference type="InterPro" id="IPR014009">
    <property type="entry name" value="PIK_FAT"/>
</dbReference>
<accession>A0A815IUI2</accession>
<dbReference type="PROSITE" id="PS50290">
    <property type="entry name" value="PI3_4_KINASE_3"/>
    <property type="match status" value="1"/>
</dbReference>
<evidence type="ECO:0000256" key="6">
    <source>
        <dbReference type="ARBA" id="ARBA00022763"/>
    </source>
</evidence>
<dbReference type="SMART" id="SM01344">
    <property type="entry name" value="NUC194"/>
    <property type="match status" value="1"/>
</dbReference>
<dbReference type="Proteomes" id="UP000663834">
    <property type="component" value="Unassembled WGS sequence"/>
</dbReference>
<dbReference type="InterPro" id="IPR016024">
    <property type="entry name" value="ARM-type_fold"/>
</dbReference>
<feature type="coiled-coil region" evidence="8">
    <location>
        <begin position="2920"/>
        <end position="2973"/>
    </location>
</feature>
<evidence type="ECO:0000256" key="4">
    <source>
        <dbReference type="ARBA" id="ARBA00022527"/>
    </source>
</evidence>
<dbReference type="InterPro" id="IPR050517">
    <property type="entry name" value="DDR_Repair_Kinase"/>
</dbReference>
<dbReference type="Gene3D" id="1.10.1070.11">
    <property type="entry name" value="Phosphatidylinositol 3-/4-kinase, catalytic domain"/>
    <property type="match status" value="1"/>
</dbReference>
<dbReference type="Gene3D" id="3.30.1010.10">
    <property type="entry name" value="Phosphatidylinositol 3-kinase Catalytic Subunit, Chain A, domain 4"/>
    <property type="match status" value="1"/>
</dbReference>
<keyword evidence="4" id="KW-0723">Serine/threonine-protein kinase</keyword>
<evidence type="ECO:0000259" key="11">
    <source>
        <dbReference type="PROSITE" id="PS51190"/>
    </source>
</evidence>
<feature type="domain" description="FATC" evidence="11">
    <location>
        <begin position="3700"/>
        <end position="3732"/>
    </location>
</feature>